<proteinExistence type="predicted"/>
<keyword evidence="3" id="KW-1185">Reference proteome</keyword>
<dbReference type="PANTHER" id="PTHR33993">
    <property type="entry name" value="GLYOXALASE-RELATED"/>
    <property type="match status" value="1"/>
</dbReference>
<comment type="caution">
    <text evidence="2">The sequence shown here is derived from an EMBL/GenBank/DDBJ whole genome shotgun (WGS) entry which is preliminary data.</text>
</comment>
<evidence type="ECO:0000313" key="3">
    <source>
        <dbReference type="Proteomes" id="UP001499978"/>
    </source>
</evidence>
<dbReference type="EMBL" id="BAAARY010000010">
    <property type="protein sequence ID" value="GAA2524386.1"/>
    <property type="molecule type" value="Genomic_DNA"/>
</dbReference>
<evidence type="ECO:0000259" key="1">
    <source>
        <dbReference type="PROSITE" id="PS51819"/>
    </source>
</evidence>
<dbReference type="SUPFAM" id="SSF54593">
    <property type="entry name" value="Glyoxalase/Bleomycin resistance protein/Dihydroxybiphenyl dioxygenase"/>
    <property type="match status" value="1"/>
</dbReference>
<accession>A0ABN3NKW1</accession>
<reference evidence="2 3" key="1">
    <citation type="journal article" date="2019" name="Int. J. Syst. Evol. Microbiol.">
        <title>The Global Catalogue of Microorganisms (GCM) 10K type strain sequencing project: providing services to taxonomists for standard genome sequencing and annotation.</title>
        <authorList>
            <consortium name="The Broad Institute Genomics Platform"/>
            <consortium name="The Broad Institute Genome Sequencing Center for Infectious Disease"/>
            <person name="Wu L."/>
            <person name="Ma J."/>
        </authorList>
    </citation>
    <scope>NUCLEOTIDE SEQUENCE [LARGE SCALE GENOMIC DNA]</scope>
    <source>
        <strain evidence="2 3">JCM 3367</strain>
    </source>
</reference>
<dbReference type="Pfam" id="PF22677">
    <property type="entry name" value="Ble-like_N"/>
    <property type="match status" value="1"/>
</dbReference>
<evidence type="ECO:0000313" key="2">
    <source>
        <dbReference type="EMBL" id="GAA2524386.1"/>
    </source>
</evidence>
<gene>
    <name evidence="2" type="ORF">GCM10010201_23600</name>
</gene>
<dbReference type="CDD" id="cd07247">
    <property type="entry name" value="SgaA_N_like"/>
    <property type="match status" value="1"/>
</dbReference>
<dbReference type="PROSITE" id="PS51819">
    <property type="entry name" value="VOC"/>
    <property type="match status" value="1"/>
</dbReference>
<feature type="domain" description="VOC" evidence="1">
    <location>
        <begin position="1"/>
        <end position="119"/>
    </location>
</feature>
<dbReference type="PANTHER" id="PTHR33993:SF2">
    <property type="entry name" value="VOC DOMAIN-CONTAINING PROTEIN"/>
    <property type="match status" value="1"/>
</dbReference>
<protein>
    <recommendedName>
        <fullName evidence="1">VOC domain-containing protein</fullName>
    </recommendedName>
</protein>
<dbReference type="InterPro" id="IPR037523">
    <property type="entry name" value="VOC_core"/>
</dbReference>
<organism evidence="2 3">
    <name type="scientific">Pilimelia columellifera subsp. columellifera</name>
    <dbReference type="NCBI Taxonomy" id="706583"/>
    <lineage>
        <taxon>Bacteria</taxon>
        <taxon>Bacillati</taxon>
        <taxon>Actinomycetota</taxon>
        <taxon>Actinomycetes</taxon>
        <taxon>Micromonosporales</taxon>
        <taxon>Micromonosporaceae</taxon>
        <taxon>Pilimelia</taxon>
    </lineage>
</organism>
<dbReference type="InterPro" id="IPR053863">
    <property type="entry name" value="Glyoxy/Ble-like_N"/>
</dbReference>
<dbReference type="InterPro" id="IPR052164">
    <property type="entry name" value="Anthracycline_SecMetBiosynth"/>
</dbReference>
<name>A0ABN3NKW1_9ACTN</name>
<dbReference type="Proteomes" id="UP001499978">
    <property type="component" value="Unassembled WGS sequence"/>
</dbReference>
<sequence>MHFELPADDVERARGFYRDVFSWVINPMPELDYTIVHTTPTDADGMTTEPGAINGGICKRESPVTGPVITIDVSDIDATLTQIERAGGKTVSGKEPVGDMGFAAYFNDPDGNLVGLWQNP</sequence>
<dbReference type="Gene3D" id="3.10.180.10">
    <property type="entry name" value="2,3-Dihydroxybiphenyl 1,2-Dioxygenase, domain 1"/>
    <property type="match status" value="1"/>
</dbReference>
<dbReference type="InterPro" id="IPR029068">
    <property type="entry name" value="Glyas_Bleomycin-R_OHBP_Dase"/>
</dbReference>